<keyword evidence="1" id="KW-0472">Membrane</keyword>
<accession>A0A7T6Z416</accession>
<evidence type="ECO:0000313" key="3">
    <source>
        <dbReference type="Proteomes" id="UP000595823"/>
    </source>
</evidence>
<keyword evidence="1" id="KW-1133">Transmembrane helix</keyword>
<dbReference type="KEGG" id="scia:HUG15_13425"/>
<organism evidence="2 3">
    <name type="scientific">Salicibibacter cibarius</name>
    <dbReference type="NCBI Taxonomy" id="2743000"/>
    <lineage>
        <taxon>Bacteria</taxon>
        <taxon>Bacillati</taxon>
        <taxon>Bacillota</taxon>
        <taxon>Bacilli</taxon>
        <taxon>Bacillales</taxon>
        <taxon>Bacillaceae</taxon>
        <taxon>Salicibibacter</taxon>
    </lineage>
</organism>
<feature type="transmembrane region" description="Helical" evidence="1">
    <location>
        <begin position="37"/>
        <end position="55"/>
    </location>
</feature>
<proteinExistence type="predicted"/>
<dbReference type="AlphaFoldDB" id="A0A7T6Z416"/>
<dbReference type="RefSeq" id="WP_200123595.1">
    <property type="nucleotide sequence ID" value="NZ_CP054705.1"/>
</dbReference>
<feature type="transmembrane region" description="Helical" evidence="1">
    <location>
        <begin position="12"/>
        <end position="31"/>
    </location>
</feature>
<keyword evidence="1" id="KW-0812">Transmembrane</keyword>
<protein>
    <submittedName>
        <fullName evidence="2">Uncharacterized protein</fullName>
    </submittedName>
</protein>
<sequence length="67" mass="7950">MTIRYYIHAYLKWLFGVFFGAILLIILNYVFLMEIEGIPLIITLFAIVGIPYPFLQAYMDKKKQEDE</sequence>
<gene>
    <name evidence="2" type="ORF">HUG15_13425</name>
</gene>
<keyword evidence="3" id="KW-1185">Reference proteome</keyword>
<reference evidence="2 3" key="1">
    <citation type="submission" date="2020-06" db="EMBL/GenBank/DDBJ databases">
        <title>Genomic analysis of Salicibibacter sp. NKC5-3.</title>
        <authorList>
            <person name="Oh Y.J."/>
        </authorList>
    </citation>
    <scope>NUCLEOTIDE SEQUENCE [LARGE SCALE GENOMIC DNA]</scope>
    <source>
        <strain evidence="2 3">NKC5-3</strain>
    </source>
</reference>
<name>A0A7T6Z416_9BACI</name>
<evidence type="ECO:0000313" key="2">
    <source>
        <dbReference type="EMBL" id="QQK76465.1"/>
    </source>
</evidence>
<evidence type="ECO:0000256" key="1">
    <source>
        <dbReference type="SAM" id="Phobius"/>
    </source>
</evidence>
<dbReference type="EMBL" id="CP054705">
    <property type="protein sequence ID" value="QQK76465.1"/>
    <property type="molecule type" value="Genomic_DNA"/>
</dbReference>
<dbReference type="Proteomes" id="UP000595823">
    <property type="component" value="Chromosome"/>
</dbReference>